<comment type="caution">
    <text evidence="5">The sequence shown here is derived from an EMBL/GenBank/DDBJ whole genome shotgun (WGS) entry which is preliminary data.</text>
</comment>
<dbReference type="EMBL" id="CAJGYO010000003">
    <property type="protein sequence ID" value="CAD6218686.1"/>
    <property type="molecule type" value="Genomic_DNA"/>
</dbReference>
<dbReference type="CDD" id="cd08958">
    <property type="entry name" value="FR_SDR_e"/>
    <property type="match status" value="1"/>
</dbReference>
<dbReference type="PANTHER" id="PTHR38020">
    <property type="entry name" value="UROPORPHYRINOGEN-III SYNTHASE"/>
    <property type="match status" value="1"/>
</dbReference>
<dbReference type="InterPro" id="IPR001509">
    <property type="entry name" value="Epimerase_deHydtase"/>
</dbReference>
<evidence type="ECO:0000313" key="6">
    <source>
        <dbReference type="Proteomes" id="UP000604825"/>
    </source>
</evidence>
<dbReference type="Gene3D" id="3.40.50.10090">
    <property type="match status" value="2"/>
</dbReference>
<dbReference type="InterPro" id="IPR036108">
    <property type="entry name" value="4pyrrol_syn_uPrphyn_synt_sf"/>
</dbReference>
<gene>
    <name evidence="5" type="ORF">NCGR_LOCUS12537</name>
</gene>
<dbReference type="Pfam" id="PF02602">
    <property type="entry name" value="HEM4"/>
    <property type="match status" value="1"/>
</dbReference>
<sequence length="796" mass="84766">MGGAGAAVSSQGLACAPPAAVILNPRARRASPGSGGHRSSPQQPLRSSSDLPPTPTVACRARSRSSSSSNVNFGRGDDADKLLEDLLKQHGEVVYSSGGPPSPTVEADDDAECLSFAVSLAKAASEIKATDIRVLCVKRLVYWTRFFIILTAFSNAQIDAISALPWKEMAQALPETPSLAGRRVAFTTPQTGGGGAYGGRLGALLLQRGAHPVPVPTIAVHPHDPDRLRPFLLPGTLDPFAALAFTSRSGISAFARALSSSSHHPLSDASALPFTVAALGSDADLLDHAFLSRLCGAAAGTRVSVLVPDVPTPAGLVEALGRGSGRRVLCPVPDVVGLREPPVVPDFLAGLEAAGWVAVRAPAYTTCWAGPRCAEALVDPDAAPLDAVVFTSTAEVEGLLKGLDSAGWTWARLTARWPGMVVAAHGPVTAGGARGLGVEVDINIPVDAYKRRLVWIGAQHHLPLSENMVSSNKGKVCVTGASGFVASWLIRRLLESGYHVVGTVRDPGNHQKTAYLWKLPGAKERLQIVRADLLEEGSFDKAVMDCDGVFHTASPVLAKSDSSSKEETLVPAVNGTLNVLRSCKKNPFLKRVVLTSSSSAVRIRDDDQPNISLDETTWSSVPLCEKMQLWYALAKVFAEKAAWEFAKENNIDLVTVLPSFVIGPSLSHELCITASDVLGLFQGDTARFSSYGRMGYVHIDDVASSHILVYEAPEATGRYLCSSVVLDNDELVSLLAKRYPIFPIPRRLNSPYGKQSYQLNTSKLQGLGFKFRGVQEMFDDCVQSLKDQGHLLECPL</sequence>
<dbReference type="AlphaFoldDB" id="A0A811N9Y4"/>
<evidence type="ECO:0008006" key="7">
    <source>
        <dbReference type="Google" id="ProtNLM"/>
    </source>
</evidence>
<dbReference type="SUPFAM" id="SSF51735">
    <property type="entry name" value="NAD(P)-binding Rossmann-fold domains"/>
    <property type="match status" value="1"/>
</dbReference>
<dbReference type="PANTHER" id="PTHR38020:SF1">
    <property type="entry name" value="UROPORPHYRINOGEN-III SYNTHASE"/>
    <property type="match status" value="1"/>
</dbReference>
<dbReference type="InterPro" id="IPR003754">
    <property type="entry name" value="4pyrrol_synth_uPrphyn_synth"/>
</dbReference>
<evidence type="ECO:0000259" key="4">
    <source>
        <dbReference type="Pfam" id="PF02602"/>
    </source>
</evidence>
<keyword evidence="1" id="KW-0560">Oxidoreductase</keyword>
<feature type="compositionally biased region" description="Low complexity" evidence="2">
    <location>
        <begin position="38"/>
        <end position="51"/>
    </location>
</feature>
<dbReference type="InterPro" id="IPR036291">
    <property type="entry name" value="NAD(P)-bd_dom_sf"/>
</dbReference>
<feature type="region of interest" description="Disordered" evidence="2">
    <location>
        <begin position="24"/>
        <end position="75"/>
    </location>
</feature>
<dbReference type="GO" id="GO:0004852">
    <property type="term" value="F:uroporphyrinogen-III synthase activity"/>
    <property type="evidence" value="ECO:0007669"/>
    <property type="project" value="InterPro"/>
</dbReference>
<dbReference type="UniPathway" id="UPA00251">
    <property type="reaction ID" value="UER00320"/>
</dbReference>
<accession>A0A811N9Y4</accession>
<protein>
    <recommendedName>
        <fullName evidence="7">Uroporphyrinogen-III synthase</fullName>
    </recommendedName>
</protein>
<dbReference type="InterPro" id="IPR043519">
    <property type="entry name" value="NT_sf"/>
</dbReference>
<dbReference type="FunFam" id="3.40.50.720:FF:000085">
    <property type="entry name" value="Dihydroflavonol reductase"/>
    <property type="match status" value="1"/>
</dbReference>
<feature type="domain" description="NAD-dependent epimerase/dehydratase" evidence="3">
    <location>
        <begin position="476"/>
        <end position="716"/>
    </location>
</feature>
<dbReference type="Pfam" id="PF01370">
    <property type="entry name" value="Epimerase"/>
    <property type="match status" value="1"/>
</dbReference>
<reference evidence="5" key="1">
    <citation type="submission" date="2020-10" db="EMBL/GenBank/DDBJ databases">
        <authorList>
            <person name="Han B."/>
            <person name="Lu T."/>
            <person name="Zhao Q."/>
            <person name="Huang X."/>
            <person name="Zhao Y."/>
        </authorList>
    </citation>
    <scope>NUCLEOTIDE SEQUENCE</scope>
</reference>
<keyword evidence="6" id="KW-1185">Reference proteome</keyword>
<dbReference type="GO" id="GO:0006782">
    <property type="term" value="P:protoporphyrinogen IX biosynthetic process"/>
    <property type="evidence" value="ECO:0007669"/>
    <property type="project" value="UniProtKB-UniPathway"/>
</dbReference>
<proteinExistence type="predicted"/>
<dbReference type="Pfam" id="PF02410">
    <property type="entry name" value="RsfS"/>
    <property type="match status" value="1"/>
</dbReference>
<evidence type="ECO:0000259" key="3">
    <source>
        <dbReference type="Pfam" id="PF01370"/>
    </source>
</evidence>
<dbReference type="OrthoDB" id="259181at2759"/>
<name>A0A811N9Y4_9POAL</name>
<dbReference type="Gene3D" id="3.40.50.720">
    <property type="entry name" value="NAD(P)-binding Rossmann-like Domain"/>
    <property type="match status" value="1"/>
</dbReference>
<dbReference type="CDD" id="cd06578">
    <property type="entry name" value="HemD"/>
    <property type="match status" value="1"/>
</dbReference>
<dbReference type="SUPFAM" id="SSF81301">
    <property type="entry name" value="Nucleotidyltransferase"/>
    <property type="match status" value="1"/>
</dbReference>
<dbReference type="GO" id="GO:0016491">
    <property type="term" value="F:oxidoreductase activity"/>
    <property type="evidence" value="ECO:0007669"/>
    <property type="project" value="UniProtKB-KW"/>
</dbReference>
<dbReference type="Gene3D" id="3.30.460.10">
    <property type="entry name" value="Beta Polymerase, domain 2"/>
    <property type="match status" value="1"/>
</dbReference>
<dbReference type="SUPFAM" id="SSF69618">
    <property type="entry name" value="HemD-like"/>
    <property type="match status" value="1"/>
</dbReference>
<feature type="domain" description="Tetrapyrrole biosynthesis uroporphyrinogen III synthase" evidence="4">
    <location>
        <begin position="201"/>
        <end position="442"/>
    </location>
</feature>
<organism evidence="5 6">
    <name type="scientific">Miscanthus lutarioriparius</name>
    <dbReference type="NCBI Taxonomy" id="422564"/>
    <lineage>
        <taxon>Eukaryota</taxon>
        <taxon>Viridiplantae</taxon>
        <taxon>Streptophyta</taxon>
        <taxon>Embryophyta</taxon>
        <taxon>Tracheophyta</taxon>
        <taxon>Spermatophyta</taxon>
        <taxon>Magnoliopsida</taxon>
        <taxon>Liliopsida</taxon>
        <taxon>Poales</taxon>
        <taxon>Poaceae</taxon>
        <taxon>PACMAD clade</taxon>
        <taxon>Panicoideae</taxon>
        <taxon>Andropogonodae</taxon>
        <taxon>Andropogoneae</taxon>
        <taxon>Saccharinae</taxon>
        <taxon>Miscanthus</taxon>
    </lineage>
</organism>
<evidence type="ECO:0000256" key="1">
    <source>
        <dbReference type="ARBA" id="ARBA00023002"/>
    </source>
</evidence>
<evidence type="ECO:0000256" key="2">
    <source>
        <dbReference type="SAM" id="MobiDB-lite"/>
    </source>
</evidence>
<dbReference type="Proteomes" id="UP000604825">
    <property type="component" value="Unassembled WGS sequence"/>
</dbReference>
<evidence type="ECO:0000313" key="5">
    <source>
        <dbReference type="EMBL" id="CAD6218686.1"/>
    </source>
</evidence>